<dbReference type="GO" id="GO:0016887">
    <property type="term" value="F:ATP hydrolysis activity"/>
    <property type="evidence" value="ECO:0007669"/>
    <property type="project" value="RHEA"/>
</dbReference>
<dbReference type="InterPro" id="IPR050079">
    <property type="entry name" value="DEAD_box_RNA_helicase"/>
</dbReference>
<dbReference type="InterPro" id="IPR014014">
    <property type="entry name" value="RNA_helicase_DEAD_Q_motif"/>
</dbReference>
<dbReference type="PANTHER" id="PTHR47959:SF10">
    <property type="entry name" value="ATP-DEPENDENT RNA HELICASE RHLB"/>
    <property type="match status" value="1"/>
</dbReference>
<comment type="similarity">
    <text evidence="7">Belongs to the DEAD box helicase family. RhlB subfamily.</text>
</comment>
<name>A0A455W366_MARNT</name>
<feature type="region of interest" description="Disordered" evidence="9">
    <location>
        <begin position="389"/>
        <end position="427"/>
    </location>
</feature>
<dbReference type="InterPro" id="IPR011545">
    <property type="entry name" value="DEAD/DEAH_box_helicase_dom"/>
</dbReference>
<dbReference type="InterPro" id="IPR014001">
    <property type="entry name" value="Helicase_ATP-bd"/>
</dbReference>
<dbReference type="GO" id="GO:0006401">
    <property type="term" value="P:RNA catabolic process"/>
    <property type="evidence" value="ECO:0007669"/>
    <property type="project" value="UniProtKB-UniRule"/>
</dbReference>
<feature type="domain" description="Helicase ATP-binding" evidence="10">
    <location>
        <begin position="42"/>
        <end position="223"/>
    </location>
</feature>
<dbReference type="GO" id="GO:0005829">
    <property type="term" value="C:cytosol"/>
    <property type="evidence" value="ECO:0007669"/>
    <property type="project" value="TreeGrafter"/>
</dbReference>
<dbReference type="InterPro" id="IPR023554">
    <property type="entry name" value="RNA_helicase_ATP-dep_RhlB"/>
</dbReference>
<dbReference type="SUPFAM" id="SSF52540">
    <property type="entry name" value="P-loop containing nucleoside triphosphate hydrolases"/>
    <property type="match status" value="1"/>
</dbReference>
<dbReference type="Pfam" id="PF00271">
    <property type="entry name" value="Helicase_C"/>
    <property type="match status" value="1"/>
</dbReference>
<dbReference type="CDD" id="cd00268">
    <property type="entry name" value="DEADc"/>
    <property type="match status" value="1"/>
</dbReference>
<comment type="subunit">
    <text evidence="7">Component of the RNA degradosome, which is a multiprotein complex involved in RNA processing and mRNA degradation.</text>
</comment>
<dbReference type="PROSITE" id="PS51192">
    <property type="entry name" value="HELICASE_ATP_BIND_1"/>
    <property type="match status" value="1"/>
</dbReference>
<evidence type="ECO:0000256" key="8">
    <source>
        <dbReference type="PROSITE-ProRule" id="PRU00552"/>
    </source>
</evidence>
<dbReference type="HAMAP" id="MF_00661">
    <property type="entry name" value="DEAD_helicase_RhlB"/>
    <property type="match status" value="1"/>
</dbReference>
<evidence type="ECO:0000256" key="7">
    <source>
        <dbReference type="HAMAP-Rule" id="MF_00661"/>
    </source>
</evidence>
<keyword evidence="6 7" id="KW-0694">RNA-binding</keyword>
<evidence type="ECO:0000313" key="13">
    <source>
        <dbReference type="EMBL" id="BBJ03684.1"/>
    </source>
</evidence>
<gene>
    <name evidence="7 13" type="primary">rhlB</name>
    <name evidence="13" type="ORF">YBY_15320</name>
</gene>
<evidence type="ECO:0000256" key="1">
    <source>
        <dbReference type="ARBA" id="ARBA00022490"/>
    </source>
</evidence>
<dbReference type="EMBL" id="AP019537">
    <property type="protein sequence ID" value="BBJ03684.1"/>
    <property type="molecule type" value="Genomic_DNA"/>
</dbReference>
<dbReference type="GO" id="GO:0005524">
    <property type="term" value="F:ATP binding"/>
    <property type="evidence" value="ECO:0007669"/>
    <property type="project" value="UniProtKB-UniRule"/>
</dbReference>
<dbReference type="Pfam" id="PF00270">
    <property type="entry name" value="DEAD"/>
    <property type="match status" value="1"/>
</dbReference>
<feature type="domain" description="DEAD-box RNA helicase Q" evidence="12">
    <location>
        <begin position="11"/>
        <end position="39"/>
    </location>
</feature>
<evidence type="ECO:0000256" key="2">
    <source>
        <dbReference type="ARBA" id="ARBA00022741"/>
    </source>
</evidence>
<dbReference type="SMART" id="SM00487">
    <property type="entry name" value="DEXDc"/>
    <property type="match status" value="1"/>
</dbReference>
<keyword evidence="2 7" id="KW-0547">Nucleotide-binding</keyword>
<dbReference type="CDD" id="cd18787">
    <property type="entry name" value="SF2_C_DEAD"/>
    <property type="match status" value="1"/>
</dbReference>
<dbReference type="PROSITE" id="PS00039">
    <property type="entry name" value="DEAD_ATP_HELICASE"/>
    <property type="match status" value="1"/>
</dbReference>
<organism evidence="13">
    <name type="scientific">Marinobacter nauticus</name>
    <name type="common">Marinobacter hydrocarbonoclasticus</name>
    <name type="synonym">Marinobacter aquaeolei</name>
    <dbReference type="NCBI Taxonomy" id="2743"/>
    <lineage>
        <taxon>Bacteria</taxon>
        <taxon>Pseudomonadati</taxon>
        <taxon>Pseudomonadota</taxon>
        <taxon>Gammaproteobacteria</taxon>
        <taxon>Pseudomonadales</taxon>
        <taxon>Marinobacteraceae</taxon>
        <taxon>Marinobacter</taxon>
    </lineage>
</organism>
<dbReference type="InterPro" id="IPR001650">
    <property type="entry name" value="Helicase_C-like"/>
</dbReference>
<dbReference type="SMART" id="SM00490">
    <property type="entry name" value="HELICc"/>
    <property type="match status" value="1"/>
</dbReference>
<reference evidence="13" key="1">
    <citation type="submission" date="2019-03" db="EMBL/GenBank/DDBJ databases">
        <title>Whole genome analysis of nitrate-reducing bacteria Marinobacter hydrocarbonoclasticus YB03.</title>
        <authorList>
            <person name="Azam A.H."/>
            <person name="Yuk S.R."/>
            <person name="Kamarisima K."/>
            <person name="Miyanaga K."/>
            <person name="Tanji Y."/>
        </authorList>
    </citation>
    <scope>NUCLEOTIDE SEQUENCE</scope>
    <source>
        <strain evidence="13">YB03</strain>
    </source>
</reference>
<proteinExistence type="inferred from homology"/>
<evidence type="ECO:0000259" key="10">
    <source>
        <dbReference type="PROSITE" id="PS51192"/>
    </source>
</evidence>
<evidence type="ECO:0000259" key="11">
    <source>
        <dbReference type="PROSITE" id="PS51194"/>
    </source>
</evidence>
<dbReference type="PROSITE" id="PS51194">
    <property type="entry name" value="HELICASE_CTER"/>
    <property type="match status" value="1"/>
</dbReference>
<comment type="catalytic activity">
    <reaction evidence="7">
        <text>ATP + H2O = ADP + phosphate + H(+)</text>
        <dbReference type="Rhea" id="RHEA:13065"/>
        <dbReference type="ChEBI" id="CHEBI:15377"/>
        <dbReference type="ChEBI" id="CHEBI:15378"/>
        <dbReference type="ChEBI" id="CHEBI:30616"/>
        <dbReference type="ChEBI" id="CHEBI:43474"/>
        <dbReference type="ChEBI" id="CHEBI:456216"/>
        <dbReference type="EC" id="3.6.4.13"/>
    </reaction>
</comment>
<accession>A0A455W366</accession>
<feature type="short sequence motif" description="Q motif" evidence="8">
    <location>
        <begin position="11"/>
        <end position="39"/>
    </location>
</feature>
<evidence type="ECO:0000259" key="12">
    <source>
        <dbReference type="PROSITE" id="PS51195"/>
    </source>
</evidence>
<dbReference type="PROSITE" id="PS51195">
    <property type="entry name" value="Q_MOTIF"/>
    <property type="match status" value="1"/>
</dbReference>
<keyword evidence="5 7" id="KW-0067">ATP-binding</keyword>
<evidence type="ECO:0000256" key="6">
    <source>
        <dbReference type="ARBA" id="ARBA00022884"/>
    </source>
</evidence>
<feature type="domain" description="Helicase C-terminal" evidence="11">
    <location>
        <begin position="234"/>
        <end position="395"/>
    </location>
</feature>
<evidence type="ECO:0000256" key="4">
    <source>
        <dbReference type="ARBA" id="ARBA00022806"/>
    </source>
</evidence>
<dbReference type="EC" id="3.6.4.13" evidence="7"/>
<protein>
    <recommendedName>
        <fullName evidence="7">ATP-dependent RNA helicase RhlB</fullName>
        <ecNumber evidence="7">3.6.4.13</ecNumber>
    </recommendedName>
</protein>
<dbReference type="AlphaFoldDB" id="A0A455W366"/>
<keyword evidence="4 7" id="KW-0347">Helicase</keyword>
<dbReference type="InterPro" id="IPR027417">
    <property type="entry name" value="P-loop_NTPase"/>
</dbReference>
<keyword evidence="1 7" id="KW-0963">Cytoplasm</keyword>
<evidence type="ECO:0000256" key="9">
    <source>
        <dbReference type="SAM" id="MobiDB-lite"/>
    </source>
</evidence>
<evidence type="ECO:0000256" key="3">
    <source>
        <dbReference type="ARBA" id="ARBA00022801"/>
    </source>
</evidence>
<dbReference type="GO" id="GO:0003723">
    <property type="term" value="F:RNA binding"/>
    <property type="evidence" value="ECO:0007669"/>
    <property type="project" value="UniProtKB-UniRule"/>
</dbReference>
<dbReference type="Gene3D" id="3.40.50.300">
    <property type="entry name" value="P-loop containing nucleotide triphosphate hydrolases"/>
    <property type="match status" value="2"/>
</dbReference>
<dbReference type="GO" id="GO:0003724">
    <property type="term" value="F:RNA helicase activity"/>
    <property type="evidence" value="ECO:0007669"/>
    <property type="project" value="UniProtKB-UniRule"/>
</dbReference>
<dbReference type="PANTHER" id="PTHR47959">
    <property type="entry name" value="ATP-DEPENDENT RNA HELICASE RHLE-RELATED"/>
    <property type="match status" value="1"/>
</dbReference>
<sequence length="427" mass="47706">MTADLKPTGDLRFSDLNLDKRLLDAISKIGFEYCTPIQAETLPWTLACEDLIGQAQTGTGKTAAFLITAIQTLLETPVDEKDRFASEPRVLALAPTRELAMQIAKDAEQLCQYTGHNVVTVVGGMNYDKQREQLQNEIVDILVATPGRLIDFLGSQDVFLDQIDILILDEADRMLDMGFIPDVKRIIRKCTGKEDRQTLLFSATFNQDVLNLASMWTQNAEFVEIEPEQKTAERVEQTVYLVSDDDKLPVLVNYLKRPEVEKAIVFANRRDQCRDLEEDLKNQGVKVSLMSGEIAQNKRLKTLDQFKKGQIQVLVATDVAGRGIHVNGVTHVFNYNLPENAEDYVHRIGRTGRAGKTGVSVSFAGEDDSFALPEIEKYISQKLKTAVPDEDLMVTMDNPPITRKRGGRRPQSGRGPAGRGGSRPRRN</sequence>
<evidence type="ECO:0000256" key="5">
    <source>
        <dbReference type="ARBA" id="ARBA00022840"/>
    </source>
</evidence>
<comment type="function">
    <text evidence="7">DEAD-box RNA helicase involved in RNA degradation. Has RNA-dependent ATPase activity and unwinds double-stranded RNA.</text>
</comment>
<dbReference type="InterPro" id="IPR044742">
    <property type="entry name" value="DEAD/DEAH_RhlB"/>
</dbReference>
<dbReference type="InterPro" id="IPR000629">
    <property type="entry name" value="RNA-helicase_DEAD-box_CS"/>
</dbReference>
<keyword evidence="3 7" id="KW-0378">Hydrolase</keyword>
<comment type="subcellular location">
    <subcellularLocation>
        <location evidence="7">Cytoplasm</location>
    </subcellularLocation>
</comment>